<sequence length="1254" mass="141109">MLPENESSELPSFRKSNVIGLSAFPSSETKMKDQNFFTIKKKEEIYEIPEKKEQEVVGKLKTIFKILKYANSKDTTILIIGTLAAVGTGLLGPINVFILMTPLLTSFIDSKPGSPIHINVTVEFAEFGYRYFMFGGMNIVFSFTQIMASEIASRNIMLKIKSNFIRKMMSLEMSSYDRYQEELVCNVSHDLQKMIVLFDSTMTSAAEMISFFFFGCVAGFVVSWEVALMTLILMLISMTVTYFIMKASKKREKLQENYSGKCIKIASEVIENSRLVAAYGGKYKEIERYKKAYKAADKHGLKHALIISMAKAFNYFQLCTCYMITYYFSVRLYLVGHFNPGYMAIILSTQINAIYHCTYLFSTVSELIRATCSAYKVMKFLDAETNYNKTLRQCIASNIFENSVSFRNVQFSYPTSLDTKVLHDLTLDIEPGKITAIVGTSGAGKSSIIDLITCLYDVTAGQILIGGVDIRKFNVNWLRSQISVVGPEPLLFDVSVEENIRYGKTTATLEEIIEAAKISYAHRFIEKLPFSYSSIIGEISTKLSRGQQQRIILARAIIRNPKLLLLDEVTSSLDSHSEGIVQDALDNVMCNRTTLIITHKMTTVRKADIIYAMKEGCVVEKGTHSQLMELKGYYYSMVQTHELEEKDKAVTINQGSASKEEFIEPFDIGKSRANSEVPEIEKDLRLRTKNLRVMAVCLLAILFAAVTSAFLPSFYSFFSLFCHSYIHQEKHAIPITIVDVSILIVMGVVAFFSVVLSGMMSTIATQLWLEKLQKKVFNKIVSMEICWFDKSGNSPNECLEVLTNSPPLIESVTGERASQVAIFILSLLFSFVYSLFISTKVTLVNLPIIIIFLIINCLRMKSRDADTRSASLAIRSAKVAIEYAQNVRTIKILNCQKYIINQYRDMLSVSKRDAFVSIVWYAVVYAVSKTLIRLSMGTTFMYGANDISNGDVRGTSLIGVVSALNLASALAGPALISIKQYPAARQAITKFYRIAYSKTCDFVLKQYGVKPEINGSIIFKDVVFSYPTKEDVQVFKKLNLKIEAGKTVALLGDSGCGKSTIISLLERFYHLNEGKIMIDGYDIYDINVRYLRSQMGFVSQKPVLFDMTIKENILYGLEEEVTMDKVIEAAKLANIHDCIMNFPQAYDTLVGERGSNLSSEQRQRIAIARAVLRNPKILLLDEATSALDTQSQKAVQEALENASVGRTTIVISHRLSMIRKADKIVVLQSGVVMEEGNHEQLMERRGYYFNLHNR</sequence>
<evidence type="ECO:0000256" key="2">
    <source>
        <dbReference type="ARBA" id="ARBA00007577"/>
    </source>
</evidence>
<evidence type="ECO:0000256" key="9">
    <source>
        <dbReference type="ARBA" id="ARBA00022967"/>
    </source>
</evidence>
<evidence type="ECO:0000256" key="7">
    <source>
        <dbReference type="ARBA" id="ARBA00022741"/>
    </source>
</evidence>
<dbReference type="GO" id="GO:0090374">
    <property type="term" value="P:oligopeptide export from mitochondrion"/>
    <property type="evidence" value="ECO:0007669"/>
    <property type="project" value="TreeGrafter"/>
</dbReference>
<gene>
    <name evidence="17" type="ORF">NEZAVI_LOCUS5048</name>
</gene>
<feature type="transmembrane region" description="Helical" evidence="14">
    <location>
        <begin position="742"/>
        <end position="769"/>
    </location>
</feature>
<dbReference type="PANTHER" id="PTHR43394:SF18">
    <property type="entry name" value="ABC TRANSPORTER B FAMILY MEMBER 11-LIKE"/>
    <property type="match status" value="1"/>
</dbReference>
<accession>A0A9P0H251</accession>
<dbReference type="InterPro" id="IPR003439">
    <property type="entry name" value="ABC_transporter-like_ATP-bd"/>
</dbReference>
<name>A0A9P0H251_NEZVI</name>
<evidence type="ECO:0000256" key="1">
    <source>
        <dbReference type="ARBA" id="ARBA00004141"/>
    </source>
</evidence>
<evidence type="ECO:0000256" key="6">
    <source>
        <dbReference type="ARBA" id="ARBA00022737"/>
    </source>
</evidence>
<feature type="transmembrane region" description="Helical" evidence="14">
    <location>
        <begin position="312"/>
        <end position="329"/>
    </location>
</feature>
<dbReference type="SMART" id="SM00382">
    <property type="entry name" value="AAA"/>
    <property type="match status" value="2"/>
</dbReference>
<dbReference type="PROSITE" id="PS50893">
    <property type="entry name" value="ABC_TRANSPORTER_2"/>
    <property type="match status" value="2"/>
</dbReference>
<evidence type="ECO:0000256" key="12">
    <source>
        <dbReference type="ARBA" id="ARBA00023180"/>
    </source>
</evidence>
<dbReference type="InterPro" id="IPR039421">
    <property type="entry name" value="Type_1_exporter"/>
</dbReference>
<feature type="transmembrane region" description="Helical" evidence="14">
    <location>
        <begin position="817"/>
        <end position="836"/>
    </location>
</feature>
<keyword evidence="6" id="KW-0677">Repeat</keyword>
<feature type="transmembrane region" description="Helical" evidence="14">
    <location>
        <begin position="956"/>
        <end position="976"/>
    </location>
</feature>
<dbReference type="GO" id="GO:0008559">
    <property type="term" value="F:ABC-type xenobiotic transporter activity"/>
    <property type="evidence" value="ECO:0007669"/>
    <property type="project" value="UniProtKB-EC"/>
</dbReference>
<evidence type="ECO:0000256" key="11">
    <source>
        <dbReference type="ARBA" id="ARBA00023136"/>
    </source>
</evidence>
<dbReference type="FunFam" id="3.40.50.300:FF:000205">
    <property type="entry name" value="ABC transporter B family member 4"/>
    <property type="match status" value="1"/>
</dbReference>
<keyword evidence="11 14" id="KW-0472">Membrane</keyword>
<comment type="catalytic activity">
    <reaction evidence="13">
        <text>ATP + H2O + xenobioticSide 1 = ADP + phosphate + xenobioticSide 2.</text>
        <dbReference type="EC" id="7.6.2.2"/>
    </reaction>
</comment>
<dbReference type="GO" id="GO:0017085">
    <property type="term" value="P:response to insecticide"/>
    <property type="evidence" value="ECO:0007669"/>
    <property type="project" value="UniProtKB-ARBA"/>
</dbReference>
<organism evidence="17 18">
    <name type="scientific">Nezara viridula</name>
    <name type="common">Southern green stink bug</name>
    <name type="synonym">Cimex viridulus</name>
    <dbReference type="NCBI Taxonomy" id="85310"/>
    <lineage>
        <taxon>Eukaryota</taxon>
        <taxon>Metazoa</taxon>
        <taxon>Ecdysozoa</taxon>
        <taxon>Arthropoda</taxon>
        <taxon>Hexapoda</taxon>
        <taxon>Insecta</taxon>
        <taxon>Pterygota</taxon>
        <taxon>Neoptera</taxon>
        <taxon>Paraneoptera</taxon>
        <taxon>Hemiptera</taxon>
        <taxon>Heteroptera</taxon>
        <taxon>Panheteroptera</taxon>
        <taxon>Pentatomomorpha</taxon>
        <taxon>Pentatomoidea</taxon>
        <taxon>Pentatomidae</taxon>
        <taxon>Pentatominae</taxon>
        <taxon>Nezara</taxon>
    </lineage>
</organism>
<feature type="transmembrane region" description="Helical" evidence="14">
    <location>
        <begin position="131"/>
        <end position="152"/>
    </location>
</feature>
<dbReference type="AlphaFoldDB" id="A0A9P0H251"/>
<keyword evidence="9" id="KW-1278">Translocase</keyword>
<dbReference type="GO" id="GO:0097254">
    <property type="term" value="P:renal tubular secretion"/>
    <property type="evidence" value="ECO:0007669"/>
    <property type="project" value="UniProtKB-ARBA"/>
</dbReference>
<evidence type="ECO:0000259" key="16">
    <source>
        <dbReference type="PROSITE" id="PS50929"/>
    </source>
</evidence>
<feature type="domain" description="ABC transporter" evidence="15">
    <location>
        <begin position="404"/>
        <end position="640"/>
    </location>
</feature>
<feature type="transmembrane region" description="Helical" evidence="14">
    <location>
        <begin position="196"/>
        <end position="220"/>
    </location>
</feature>
<feature type="transmembrane region" description="Helical" evidence="14">
    <location>
        <begin position="842"/>
        <end position="858"/>
    </location>
</feature>
<evidence type="ECO:0000313" key="18">
    <source>
        <dbReference type="Proteomes" id="UP001152798"/>
    </source>
</evidence>
<keyword evidence="7" id="KW-0547">Nucleotide-binding</keyword>
<dbReference type="GO" id="GO:0005524">
    <property type="term" value="F:ATP binding"/>
    <property type="evidence" value="ECO:0007669"/>
    <property type="project" value="UniProtKB-KW"/>
</dbReference>
<dbReference type="InterPro" id="IPR027417">
    <property type="entry name" value="P-loop_NTPase"/>
</dbReference>
<feature type="transmembrane region" description="Helical" evidence="14">
    <location>
        <begin position="226"/>
        <end position="245"/>
    </location>
</feature>
<feature type="domain" description="ABC transmembrane type-1" evidence="16">
    <location>
        <begin position="79"/>
        <end position="369"/>
    </location>
</feature>
<evidence type="ECO:0000256" key="14">
    <source>
        <dbReference type="SAM" id="Phobius"/>
    </source>
</evidence>
<evidence type="ECO:0000256" key="3">
    <source>
        <dbReference type="ARBA" id="ARBA00012191"/>
    </source>
</evidence>
<dbReference type="PROSITE" id="PS50929">
    <property type="entry name" value="ABC_TM1F"/>
    <property type="match status" value="2"/>
</dbReference>
<keyword evidence="10 14" id="KW-1133">Transmembrane helix</keyword>
<dbReference type="InterPro" id="IPR036640">
    <property type="entry name" value="ABC1_TM_sf"/>
</dbReference>
<dbReference type="EC" id="7.6.2.2" evidence="3"/>
<feature type="domain" description="ABC transporter" evidence="15">
    <location>
        <begin position="1017"/>
        <end position="1254"/>
    </location>
</feature>
<dbReference type="Proteomes" id="UP001152798">
    <property type="component" value="Chromosome 3"/>
</dbReference>
<dbReference type="Gene3D" id="3.40.50.300">
    <property type="entry name" value="P-loop containing nucleotide triphosphate hydrolases"/>
    <property type="match status" value="2"/>
</dbReference>
<keyword evidence="12" id="KW-0325">Glycoprotein</keyword>
<dbReference type="FunFam" id="3.40.50.300:FF:000479">
    <property type="entry name" value="Multidrug resistance protein 1A"/>
    <property type="match status" value="1"/>
</dbReference>
<evidence type="ECO:0000256" key="8">
    <source>
        <dbReference type="ARBA" id="ARBA00022840"/>
    </source>
</evidence>
<dbReference type="Pfam" id="PF00664">
    <property type="entry name" value="ABC_membrane"/>
    <property type="match status" value="2"/>
</dbReference>
<feature type="transmembrane region" description="Helical" evidence="14">
    <location>
        <begin position="914"/>
        <end position="936"/>
    </location>
</feature>
<dbReference type="InterPro" id="IPR011527">
    <property type="entry name" value="ABC1_TM_dom"/>
</dbReference>
<dbReference type="Gene3D" id="1.20.1560.10">
    <property type="entry name" value="ABC transporter type 1, transmembrane domain"/>
    <property type="match status" value="1"/>
</dbReference>
<dbReference type="SUPFAM" id="SSF90123">
    <property type="entry name" value="ABC transporter transmembrane region"/>
    <property type="match status" value="2"/>
</dbReference>
<feature type="domain" description="ABC transmembrane type-1" evidence="16">
    <location>
        <begin position="698"/>
        <end position="986"/>
    </location>
</feature>
<comment type="similarity">
    <text evidence="2">Belongs to the ABC transporter superfamily. ABCB family. Multidrug resistance exporter (TC 3.A.1.201) subfamily.</text>
</comment>
<comment type="subcellular location">
    <subcellularLocation>
        <location evidence="1">Membrane</location>
        <topology evidence="1">Multi-pass membrane protein</topology>
    </subcellularLocation>
</comment>
<dbReference type="EMBL" id="OV725079">
    <property type="protein sequence ID" value="CAH1394573.1"/>
    <property type="molecule type" value="Genomic_DNA"/>
</dbReference>
<proteinExistence type="inferred from homology"/>
<reference evidence="17" key="1">
    <citation type="submission" date="2022-01" db="EMBL/GenBank/DDBJ databases">
        <authorList>
            <person name="King R."/>
        </authorList>
    </citation>
    <scope>NUCLEOTIDE SEQUENCE</scope>
</reference>
<dbReference type="SUPFAM" id="SSF52540">
    <property type="entry name" value="P-loop containing nucleoside triphosphate hydrolases"/>
    <property type="match status" value="2"/>
</dbReference>
<keyword evidence="18" id="KW-1185">Reference proteome</keyword>
<keyword evidence="4" id="KW-0813">Transport</keyword>
<evidence type="ECO:0000256" key="5">
    <source>
        <dbReference type="ARBA" id="ARBA00022692"/>
    </source>
</evidence>
<feature type="transmembrane region" description="Helical" evidence="14">
    <location>
        <begin position="691"/>
        <end position="711"/>
    </location>
</feature>
<dbReference type="PANTHER" id="PTHR43394">
    <property type="entry name" value="ATP-DEPENDENT PERMEASE MDL1, MITOCHONDRIAL"/>
    <property type="match status" value="1"/>
</dbReference>
<evidence type="ECO:0000256" key="10">
    <source>
        <dbReference type="ARBA" id="ARBA00022989"/>
    </source>
</evidence>
<dbReference type="Pfam" id="PF00005">
    <property type="entry name" value="ABC_tran"/>
    <property type="match status" value="2"/>
</dbReference>
<keyword evidence="8" id="KW-0067">ATP-binding</keyword>
<feature type="transmembrane region" description="Helical" evidence="14">
    <location>
        <begin position="341"/>
        <end position="361"/>
    </location>
</feature>
<evidence type="ECO:0000313" key="17">
    <source>
        <dbReference type="EMBL" id="CAH1394573.1"/>
    </source>
</evidence>
<dbReference type="CDD" id="cd03249">
    <property type="entry name" value="ABC_MTABC3_MDL1_MDL2"/>
    <property type="match status" value="1"/>
</dbReference>
<evidence type="ECO:0000259" key="15">
    <source>
        <dbReference type="PROSITE" id="PS50893"/>
    </source>
</evidence>
<feature type="transmembrane region" description="Helical" evidence="14">
    <location>
        <begin position="77"/>
        <end position="100"/>
    </location>
</feature>
<dbReference type="GO" id="GO:0016887">
    <property type="term" value="F:ATP hydrolysis activity"/>
    <property type="evidence" value="ECO:0007669"/>
    <property type="project" value="InterPro"/>
</dbReference>
<dbReference type="GO" id="GO:0015421">
    <property type="term" value="F:ABC-type oligopeptide transporter activity"/>
    <property type="evidence" value="ECO:0007669"/>
    <property type="project" value="TreeGrafter"/>
</dbReference>
<dbReference type="OrthoDB" id="6500128at2759"/>
<protein>
    <recommendedName>
        <fullName evidence="3">ABC-type xenobiotic transporter</fullName>
        <ecNumber evidence="3">7.6.2.2</ecNumber>
    </recommendedName>
</protein>
<dbReference type="InterPro" id="IPR003593">
    <property type="entry name" value="AAA+_ATPase"/>
</dbReference>
<evidence type="ECO:0000256" key="13">
    <source>
        <dbReference type="ARBA" id="ARBA00034018"/>
    </source>
</evidence>
<dbReference type="GO" id="GO:0005743">
    <property type="term" value="C:mitochondrial inner membrane"/>
    <property type="evidence" value="ECO:0007669"/>
    <property type="project" value="TreeGrafter"/>
</dbReference>
<keyword evidence="5 14" id="KW-0812">Transmembrane</keyword>
<evidence type="ECO:0000256" key="4">
    <source>
        <dbReference type="ARBA" id="ARBA00022448"/>
    </source>
</evidence>